<accession>A0AAX1YCU8</accession>
<evidence type="ECO:0000313" key="1">
    <source>
        <dbReference type="EMBL" id="RSI59261.1"/>
    </source>
</evidence>
<evidence type="ECO:0008006" key="3">
    <source>
        <dbReference type="Google" id="ProtNLM"/>
    </source>
</evidence>
<evidence type="ECO:0000313" key="2">
    <source>
        <dbReference type="Proteomes" id="UP000273998"/>
    </source>
</evidence>
<comment type="caution">
    <text evidence="1">The sequence shown here is derived from an EMBL/GenBank/DDBJ whole genome shotgun (WGS) entry which is preliminary data.</text>
</comment>
<dbReference type="Proteomes" id="UP000273998">
    <property type="component" value="Unassembled WGS sequence"/>
</dbReference>
<name>A0AAX1YCU8_STRSL</name>
<gene>
    <name evidence="1" type="ORF">D8867_02070</name>
</gene>
<proteinExistence type="predicted"/>
<protein>
    <recommendedName>
        <fullName evidence="3">Bacteriocin</fullName>
    </recommendedName>
</protein>
<dbReference type="RefSeq" id="WP_183136164.1">
    <property type="nucleotide sequence ID" value="NZ_JAPVYI010000010.1"/>
</dbReference>
<dbReference type="EMBL" id="RJNF01000004">
    <property type="protein sequence ID" value="RSI59261.1"/>
    <property type="molecule type" value="Genomic_DNA"/>
</dbReference>
<organism evidence="1 2">
    <name type="scientific">Streptococcus salivarius</name>
    <dbReference type="NCBI Taxonomy" id="1304"/>
    <lineage>
        <taxon>Bacteria</taxon>
        <taxon>Bacillati</taxon>
        <taxon>Bacillota</taxon>
        <taxon>Bacilli</taxon>
        <taxon>Lactobacillales</taxon>
        <taxon>Streptococcaceae</taxon>
        <taxon>Streptococcus</taxon>
    </lineage>
</organism>
<sequence>MTNTLKQKVVRGELVEVVESTSGFLGGIEYQLVIGGRIKEQSSDLNYIMGAYDRYW</sequence>
<dbReference type="AlphaFoldDB" id="A0AAX1YCU8"/>
<reference evidence="1 2" key="1">
    <citation type="submission" date="2018-11" db="EMBL/GenBank/DDBJ databases">
        <title>Species Designations Belie Phenotypic and Genotypic Heterogeneity in Oral Streptococci.</title>
        <authorList>
            <person name="Velsko I."/>
        </authorList>
    </citation>
    <scope>NUCLEOTIDE SEQUENCE [LARGE SCALE GENOMIC DNA]</scope>
    <source>
        <strain evidence="1 2">BCC42</strain>
    </source>
</reference>